<reference evidence="6 7" key="1">
    <citation type="submission" date="2019-06" db="EMBL/GenBank/DDBJ databases">
        <title>Sequencing the genomes of 1000 actinobacteria strains.</title>
        <authorList>
            <person name="Klenk H.-P."/>
        </authorList>
    </citation>
    <scope>NUCLEOTIDE SEQUENCE [LARGE SCALE GENOMIC DNA]</scope>
    <source>
        <strain evidence="6 7">DSM 103495</strain>
    </source>
</reference>
<keyword evidence="3" id="KW-0963">Cytoplasm</keyword>
<feature type="region of interest" description="Disordered" evidence="5">
    <location>
        <begin position="138"/>
        <end position="163"/>
    </location>
</feature>
<evidence type="ECO:0000256" key="3">
    <source>
        <dbReference type="ARBA" id="ARBA00022490"/>
    </source>
</evidence>
<keyword evidence="7" id="KW-1185">Reference proteome</keyword>
<evidence type="ECO:0000256" key="4">
    <source>
        <dbReference type="ARBA" id="ARBA00023186"/>
    </source>
</evidence>
<dbReference type="Proteomes" id="UP000316331">
    <property type="component" value="Unassembled WGS sequence"/>
</dbReference>
<evidence type="ECO:0000256" key="1">
    <source>
        <dbReference type="ARBA" id="ARBA00004496"/>
    </source>
</evidence>
<evidence type="ECO:0000256" key="2">
    <source>
        <dbReference type="ARBA" id="ARBA00006411"/>
    </source>
</evidence>
<dbReference type="RefSeq" id="WP_141807463.1">
    <property type="nucleotide sequence ID" value="NZ_VFPG01000001.1"/>
</dbReference>
<dbReference type="InterPro" id="IPR025734">
    <property type="entry name" value="EspG"/>
</dbReference>
<protein>
    <submittedName>
        <fullName evidence="6">ESAT-6 protein secretion system EspG family protein</fullName>
    </submittedName>
</protein>
<comment type="caution">
    <text evidence="6">The sequence shown here is derived from an EMBL/GenBank/DDBJ whole genome shotgun (WGS) entry which is preliminary data.</text>
</comment>
<gene>
    <name evidence="6" type="ORF">FB390_0476</name>
</gene>
<dbReference type="EMBL" id="VFPG01000001">
    <property type="protein sequence ID" value="TQM28897.1"/>
    <property type="molecule type" value="Genomic_DNA"/>
</dbReference>
<accession>A0A543F511</accession>
<dbReference type="AlphaFoldDB" id="A0A543F511"/>
<keyword evidence="4" id="KW-0143">Chaperone</keyword>
<evidence type="ECO:0000256" key="5">
    <source>
        <dbReference type="SAM" id="MobiDB-lite"/>
    </source>
</evidence>
<comment type="similarity">
    <text evidence="2">Belongs to the EspG family.</text>
</comment>
<name>A0A543F511_9NOCA</name>
<organism evidence="6 7">
    <name type="scientific">Nocardia bhagyanarayanae</name>
    <dbReference type="NCBI Taxonomy" id="1215925"/>
    <lineage>
        <taxon>Bacteria</taxon>
        <taxon>Bacillati</taxon>
        <taxon>Actinomycetota</taxon>
        <taxon>Actinomycetes</taxon>
        <taxon>Mycobacteriales</taxon>
        <taxon>Nocardiaceae</taxon>
        <taxon>Nocardia</taxon>
    </lineage>
</organism>
<dbReference type="OrthoDB" id="4522759at2"/>
<evidence type="ECO:0000313" key="7">
    <source>
        <dbReference type="Proteomes" id="UP000316331"/>
    </source>
</evidence>
<dbReference type="Pfam" id="PF14011">
    <property type="entry name" value="ESX-1_EspG"/>
    <property type="match status" value="1"/>
</dbReference>
<comment type="subcellular location">
    <subcellularLocation>
        <location evidence="1">Cytoplasm</location>
    </subcellularLocation>
</comment>
<sequence length="266" mass="30182">MPEWNWDPEDFAALWYSDANDRFPRPLKYLSRFAVQNDFDQHRLRVRASYTGDELEEIEFAMHTLSTSDMRIEILGGSRKHKNSTGDVKQYRIVGARNSSHAVVAFQTVLAEENGPIRLRTCGPESLAVQIVKALPPCPPGKRPPATFHPDDLRPNRGTYLRDNARNTPRERYQRLLGRPADGGGSAGLRVGPLHTRPEAEDTLQWYDIAEDGRYTEIRAQHVSVRPTTPGDLATTFASWLDRAARRLRDTEDEQLGAPRRHGWSA</sequence>
<evidence type="ECO:0000313" key="6">
    <source>
        <dbReference type="EMBL" id="TQM28897.1"/>
    </source>
</evidence>
<proteinExistence type="inferred from homology"/>